<evidence type="ECO:0000256" key="4">
    <source>
        <dbReference type="SAM" id="SignalP"/>
    </source>
</evidence>
<dbReference type="PANTHER" id="PTHR10083:SF373">
    <property type="entry name" value="SERINE PEPTIDASE INHIBITOR, KUNITZ TYPE, 2"/>
    <property type="match status" value="1"/>
</dbReference>
<dbReference type="InterPro" id="IPR020901">
    <property type="entry name" value="Prtase_inh_Kunz-CS"/>
</dbReference>
<dbReference type="PRINTS" id="PR00759">
    <property type="entry name" value="BASICPTASE"/>
</dbReference>
<dbReference type="PROSITE" id="PS50279">
    <property type="entry name" value="BPTI_KUNITZ_2"/>
    <property type="match status" value="1"/>
</dbReference>
<feature type="domain" description="BPTI/Kunitz inhibitor" evidence="5">
    <location>
        <begin position="26"/>
        <end position="76"/>
    </location>
</feature>
<dbReference type="SMART" id="SM00131">
    <property type="entry name" value="KU"/>
    <property type="match status" value="1"/>
</dbReference>
<evidence type="ECO:0000256" key="2">
    <source>
        <dbReference type="ARBA" id="ARBA00022729"/>
    </source>
</evidence>
<gene>
    <name evidence="6" type="ORF">AVEN_193756_1</name>
</gene>
<dbReference type="GO" id="GO:0004867">
    <property type="term" value="F:serine-type endopeptidase inhibitor activity"/>
    <property type="evidence" value="ECO:0007669"/>
    <property type="project" value="UniProtKB-KW"/>
</dbReference>
<keyword evidence="3" id="KW-0722">Serine protease inhibitor</keyword>
<dbReference type="CDD" id="cd00109">
    <property type="entry name" value="Kunitz-type"/>
    <property type="match status" value="1"/>
</dbReference>
<evidence type="ECO:0000256" key="1">
    <source>
        <dbReference type="ARBA" id="ARBA00022690"/>
    </source>
</evidence>
<feature type="signal peptide" evidence="4">
    <location>
        <begin position="1"/>
        <end position="20"/>
    </location>
</feature>
<dbReference type="InterPro" id="IPR050098">
    <property type="entry name" value="TFPI/VKTCI-like"/>
</dbReference>
<evidence type="ECO:0000313" key="7">
    <source>
        <dbReference type="Proteomes" id="UP000499080"/>
    </source>
</evidence>
<reference evidence="6 7" key="1">
    <citation type="journal article" date="2019" name="Sci. Rep.">
        <title>Orb-weaving spider Araneus ventricosus genome elucidates the spidroin gene catalogue.</title>
        <authorList>
            <person name="Kono N."/>
            <person name="Nakamura H."/>
            <person name="Ohtoshi R."/>
            <person name="Moran D.A.P."/>
            <person name="Shinohara A."/>
            <person name="Yoshida Y."/>
            <person name="Fujiwara M."/>
            <person name="Mori M."/>
            <person name="Tomita M."/>
            <person name="Arakawa K."/>
        </authorList>
    </citation>
    <scope>NUCLEOTIDE SEQUENCE [LARGE SCALE GENOMIC DNA]</scope>
</reference>
<dbReference type="FunFam" id="4.10.410.10:FF:000006">
    <property type="entry name" value="Serine peptidase inhibitor, Kunitz type 1"/>
    <property type="match status" value="1"/>
</dbReference>
<proteinExistence type="predicted"/>
<comment type="caution">
    <text evidence="6">The sequence shown here is derived from an EMBL/GenBank/DDBJ whole genome shotgun (WGS) entry which is preliminary data.</text>
</comment>
<organism evidence="6 7">
    <name type="scientific">Araneus ventricosus</name>
    <name type="common">Orbweaver spider</name>
    <name type="synonym">Epeira ventricosa</name>
    <dbReference type="NCBI Taxonomy" id="182803"/>
    <lineage>
        <taxon>Eukaryota</taxon>
        <taxon>Metazoa</taxon>
        <taxon>Ecdysozoa</taxon>
        <taxon>Arthropoda</taxon>
        <taxon>Chelicerata</taxon>
        <taxon>Arachnida</taxon>
        <taxon>Araneae</taxon>
        <taxon>Araneomorphae</taxon>
        <taxon>Entelegynae</taxon>
        <taxon>Araneoidea</taxon>
        <taxon>Araneidae</taxon>
        <taxon>Araneus</taxon>
    </lineage>
</organism>
<evidence type="ECO:0000313" key="6">
    <source>
        <dbReference type="EMBL" id="GBM17459.1"/>
    </source>
</evidence>
<keyword evidence="7" id="KW-1185">Reference proteome</keyword>
<dbReference type="InterPro" id="IPR036880">
    <property type="entry name" value="Kunitz_BPTI_sf"/>
</dbReference>
<feature type="chain" id="PRO_5021309628" description="BPTI/Kunitz inhibitor domain-containing protein" evidence="4">
    <location>
        <begin position="21"/>
        <end position="79"/>
    </location>
</feature>
<dbReference type="GO" id="GO:0005615">
    <property type="term" value="C:extracellular space"/>
    <property type="evidence" value="ECO:0007669"/>
    <property type="project" value="TreeGrafter"/>
</dbReference>
<dbReference type="InterPro" id="IPR002223">
    <property type="entry name" value="Kunitz_BPTI"/>
</dbReference>
<evidence type="ECO:0000259" key="5">
    <source>
        <dbReference type="PROSITE" id="PS50279"/>
    </source>
</evidence>
<evidence type="ECO:0000256" key="3">
    <source>
        <dbReference type="ARBA" id="ARBA00022900"/>
    </source>
</evidence>
<keyword evidence="1" id="KW-0646">Protease inhibitor</keyword>
<sequence length="79" mass="8757">MKALCFLLIVVLASASFAQSDPTKNCVDDKETGPCRALIRSWYYNKETGKCEQFNYGGCKGNGNRYSSEEECKSNCANV</sequence>
<dbReference type="Gene3D" id="4.10.410.10">
    <property type="entry name" value="Pancreatic trypsin inhibitor Kunitz domain"/>
    <property type="match status" value="1"/>
</dbReference>
<keyword evidence="2 4" id="KW-0732">Signal</keyword>
<protein>
    <recommendedName>
        <fullName evidence="5">BPTI/Kunitz inhibitor domain-containing protein</fullName>
    </recommendedName>
</protein>
<dbReference type="Proteomes" id="UP000499080">
    <property type="component" value="Unassembled WGS sequence"/>
</dbReference>
<dbReference type="AlphaFoldDB" id="A0A4Y2DMR7"/>
<accession>A0A4Y2DMR7</accession>
<name>A0A4Y2DMR7_ARAVE</name>
<dbReference type="SUPFAM" id="SSF57362">
    <property type="entry name" value="BPTI-like"/>
    <property type="match status" value="1"/>
</dbReference>
<dbReference type="Pfam" id="PF00014">
    <property type="entry name" value="Kunitz_BPTI"/>
    <property type="match status" value="1"/>
</dbReference>
<dbReference type="PANTHER" id="PTHR10083">
    <property type="entry name" value="KUNITZ-TYPE PROTEASE INHIBITOR-RELATED"/>
    <property type="match status" value="1"/>
</dbReference>
<dbReference type="OrthoDB" id="6434315at2759"/>
<dbReference type="EMBL" id="BGPR01000389">
    <property type="protein sequence ID" value="GBM17459.1"/>
    <property type="molecule type" value="Genomic_DNA"/>
</dbReference>
<dbReference type="PROSITE" id="PS00280">
    <property type="entry name" value="BPTI_KUNITZ_1"/>
    <property type="match status" value="1"/>
</dbReference>